<accession>A0AAV7NUC3</accession>
<feature type="region of interest" description="Disordered" evidence="1">
    <location>
        <begin position="40"/>
        <end position="138"/>
    </location>
</feature>
<dbReference type="EMBL" id="JANPWB010000012">
    <property type="protein sequence ID" value="KAJ1118219.1"/>
    <property type="molecule type" value="Genomic_DNA"/>
</dbReference>
<evidence type="ECO:0000256" key="1">
    <source>
        <dbReference type="SAM" id="MobiDB-lite"/>
    </source>
</evidence>
<feature type="compositionally biased region" description="Basic and acidic residues" evidence="1">
    <location>
        <begin position="87"/>
        <end position="116"/>
    </location>
</feature>
<dbReference type="AlphaFoldDB" id="A0AAV7NUC3"/>
<comment type="caution">
    <text evidence="2">The sequence shown here is derived from an EMBL/GenBank/DDBJ whole genome shotgun (WGS) entry which is preliminary data.</text>
</comment>
<sequence>MPPASNSQVECVLFLLDTPHLLRNSRDGCKEECFWGTADKKEVEENGGEKSGEEADVGDKVGRRGDDEEDVGPKTLEGDSTNQEVTDAERWKAARLHEKDPGAEETLSERKDREEEPGVVGKPRGGGETTERPSHVPGGVWLHKVHSYLRRVTCLEDNGGVVSEG</sequence>
<protein>
    <submittedName>
        <fullName evidence="2">Uncharacterized protein</fullName>
    </submittedName>
</protein>
<organism evidence="2 3">
    <name type="scientific">Pleurodeles waltl</name>
    <name type="common">Iberian ribbed newt</name>
    <dbReference type="NCBI Taxonomy" id="8319"/>
    <lineage>
        <taxon>Eukaryota</taxon>
        <taxon>Metazoa</taxon>
        <taxon>Chordata</taxon>
        <taxon>Craniata</taxon>
        <taxon>Vertebrata</taxon>
        <taxon>Euteleostomi</taxon>
        <taxon>Amphibia</taxon>
        <taxon>Batrachia</taxon>
        <taxon>Caudata</taxon>
        <taxon>Salamandroidea</taxon>
        <taxon>Salamandridae</taxon>
        <taxon>Pleurodelinae</taxon>
        <taxon>Pleurodeles</taxon>
    </lineage>
</organism>
<name>A0AAV7NUC3_PLEWA</name>
<keyword evidence="3" id="KW-1185">Reference proteome</keyword>
<feature type="compositionally biased region" description="Basic and acidic residues" evidence="1">
    <location>
        <begin position="40"/>
        <end position="66"/>
    </location>
</feature>
<reference evidence="2" key="1">
    <citation type="journal article" date="2022" name="bioRxiv">
        <title>Sequencing and chromosome-scale assembly of the giantPleurodeles waltlgenome.</title>
        <authorList>
            <person name="Brown T."/>
            <person name="Elewa A."/>
            <person name="Iarovenko S."/>
            <person name="Subramanian E."/>
            <person name="Araus A.J."/>
            <person name="Petzold A."/>
            <person name="Susuki M."/>
            <person name="Suzuki K.-i.T."/>
            <person name="Hayashi T."/>
            <person name="Toyoda A."/>
            <person name="Oliveira C."/>
            <person name="Osipova E."/>
            <person name="Leigh N.D."/>
            <person name="Simon A."/>
            <person name="Yun M.H."/>
        </authorList>
    </citation>
    <scope>NUCLEOTIDE SEQUENCE</scope>
    <source>
        <strain evidence="2">20211129_DDA</strain>
        <tissue evidence="2">Liver</tissue>
    </source>
</reference>
<evidence type="ECO:0000313" key="2">
    <source>
        <dbReference type="EMBL" id="KAJ1118219.1"/>
    </source>
</evidence>
<dbReference type="Proteomes" id="UP001066276">
    <property type="component" value="Chromosome 8"/>
</dbReference>
<evidence type="ECO:0000313" key="3">
    <source>
        <dbReference type="Proteomes" id="UP001066276"/>
    </source>
</evidence>
<proteinExistence type="predicted"/>
<gene>
    <name evidence="2" type="ORF">NDU88_006414</name>
</gene>